<keyword evidence="2" id="KW-0238">DNA-binding</keyword>
<reference evidence="2" key="1">
    <citation type="submission" date="2023-08" db="EMBL/GenBank/DDBJ databases">
        <title>Functional and genomic diversity of the sorghum phyllosphere microbiome.</title>
        <authorList>
            <person name="Shade A."/>
        </authorList>
    </citation>
    <scope>NUCLEOTIDE SEQUENCE</scope>
    <source>
        <strain evidence="2">SORGH_AS_0201</strain>
    </source>
</reference>
<dbReference type="InterPro" id="IPR025161">
    <property type="entry name" value="IS402-like_dom"/>
</dbReference>
<feature type="domain" description="Insertion element IS402-like" evidence="1">
    <location>
        <begin position="1"/>
        <end position="44"/>
    </location>
</feature>
<dbReference type="InterPro" id="IPR052909">
    <property type="entry name" value="Transposase_6_like"/>
</dbReference>
<evidence type="ECO:0000313" key="2">
    <source>
        <dbReference type="EMBL" id="MDR6232911.1"/>
    </source>
</evidence>
<comment type="caution">
    <text evidence="2">The sequence shown here is derived from an EMBL/GenBank/DDBJ whole genome shotgun (WGS) entry which is preliminary data.</text>
</comment>
<dbReference type="InterPro" id="IPR010260">
    <property type="entry name" value="AlpA"/>
</dbReference>
<protein>
    <submittedName>
        <fullName evidence="2">DNA-binding transcriptional regulator AlpA</fullName>
    </submittedName>
</protein>
<organism evidence="2 3">
    <name type="scientific">Pseudomonas oryzihabitans</name>
    <dbReference type="NCBI Taxonomy" id="47885"/>
    <lineage>
        <taxon>Bacteria</taxon>
        <taxon>Pseudomonadati</taxon>
        <taxon>Pseudomonadota</taxon>
        <taxon>Gammaproteobacteria</taxon>
        <taxon>Pseudomonadales</taxon>
        <taxon>Pseudomonadaceae</taxon>
        <taxon>Pseudomonas</taxon>
    </lineage>
</organism>
<dbReference type="EMBL" id="JAVJAF010000001">
    <property type="protein sequence ID" value="MDR6232911.1"/>
    <property type="molecule type" value="Genomic_DNA"/>
</dbReference>
<accession>A0AAJ2BKG6</accession>
<dbReference type="PANTHER" id="PTHR46637">
    <property type="entry name" value="TIS1421-TRANSPOSASE PROTEIN A"/>
    <property type="match status" value="1"/>
</dbReference>
<dbReference type="PANTHER" id="PTHR46637:SF1">
    <property type="entry name" value="BLL5188 PROTEIN"/>
    <property type="match status" value="1"/>
</dbReference>
<proteinExistence type="predicted"/>
<dbReference type="Pfam" id="PF05930">
    <property type="entry name" value="Phage_AlpA"/>
    <property type="match status" value="1"/>
</dbReference>
<evidence type="ECO:0000259" key="1">
    <source>
        <dbReference type="Pfam" id="PF13340"/>
    </source>
</evidence>
<sequence length="143" mass="16528">MLSGIFWILCSGAAWRDLPERFGPWSTVYQRFRDWRDEGTFDQVLERLHVRLNQEGLIDLDTWMSLLMRIIRLKEVIDSTGLARSTIYKYIAEGTFPRPVPLGDRCVGWVGSEVQDWILARIEERDLAEGATARATRHLSMAS</sequence>
<name>A0AAJ2BKG6_9PSED</name>
<dbReference type="Pfam" id="PF13340">
    <property type="entry name" value="DUF4096"/>
    <property type="match status" value="1"/>
</dbReference>
<dbReference type="Proteomes" id="UP001268036">
    <property type="component" value="Unassembled WGS sequence"/>
</dbReference>
<dbReference type="Gene3D" id="1.10.238.160">
    <property type="match status" value="1"/>
</dbReference>
<dbReference type="GO" id="GO:0003677">
    <property type="term" value="F:DNA binding"/>
    <property type="evidence" value="ECO:0007669"/>
    <property type="project" value="UniProtKB-KW"/>
</dbReference>
<evidence type="ECO:0000313" key="3">
    <source>
        <dbReference type="Proteomes" id="UP001268036"/>
    </source>
</evidence>
<dbReference type="AlphaFoldDB" id="A0AAJ2BKG6"/>
<gene>
    <name evidence="2" type="ORF">QE440_000652</name>
</gene>